<feature type="compositionally biased region" description="Basic and acidic residues" evidence="1">
    <location>
        <begin position="1"/>
        <end position="21"/>
    </location>
</feature>
<dbReference type="Proteomes" id="UP001333110">
    <property type="component" value="Unassembled WGS sequence"/>
</dbReference>
<evidence type="ECO:0000313" key="3">
    <source>
        <dbReference type="Proteomes" id="UP001333110"/>
    </source>
</evidence>
<protein>
    <submittedName>
        <fullName evidence="2">Uncharacterized protein</fullName>
    </submittedName>
</protein>
<feature type="compositionally biased region" description="Pro residues" evidence="1">
    <location>
        <begin position="40"/>
        <end position="49"/>
    </location>
</feature>
<reference evidence="2 3" key="1">
    <citation type="journal article" date="2023" name="J. Hered.">
        <title>Chromosome-level genome of the wood stork (Mycteria americana) provides insight into avian chromosome evolution.</title>
        <authorList>
            <person name="Flamio R. Jr."/>
            <person name="Ramstad K.M."/>
        </authorList>
    </citation>
    <scope>NUCLEOTIDE SEQUENCE [LARGE SCALE GENOMIC DNA]</scope>
    <source>
        <strain evidence="2">JAX WOST 10</strain>
    </source>
</reference>
<keyword evidence="3" id="KW-1185">Reference proteome</keyword>
<name>A0AAN7PI23_MYCAM</name>
<proteinExistence type="predicted"/>
<sequence>MLEHVASDMREERPPVHRAPEDQTGDGHLGLDCHCSPTAQHPPPPPPAPAQIFSPITPLIFSSPLPKHPTQPTYCHAKSIYLLHPYYLCLLDLLATTHFTASWDNSSWKGLQEGIIPLYLEVVGPHLEYCAQSVCPNQCKEGIYQLKRVQCRAMATAGCWSSCPGRGS</sequence>
<organism evidence="2 3">
    <name type="scientific">Mycteria americana</name>
    <name type="common">Wood stork</name>
    <dbReference type="NCBI Taxonomy" id="33587"/>
    <lineage>
        <taxon>Eukaryota</taxon>
        <taxon>Metazoa</taxon>
        <taxon>Chordata</taxon>
        <taxon>Craniata</taxon>
        <taxon>Vertebrata</taxon>
        <taxon>Euteleostomi</taxon>
        <taxon>Archelosauria</taxon>
        <taxon>Archosauria</taxon>
        <taxon>Dinosauria</taxon>
        <taxon>Saurischia</taxon>
        <taxon>Theropoda</taxon>
        <taxon>Coelurosauria</taxon>
        <taxon>Aves</taxon>
        <taxon>Neognathae</taxon>
        <taxon>Neoaves</taxon>
        <taxon>Aequornithes</taxon>
        <taxon>Ciconiiformes</taxon>
        <taxon>Ciconiidae</taxon>
        <taxon>Mycteria</taxon>
    </lineage>
</organism>
<comment type="caution">
    <text evidence="2">The sequence shown here is derived from an EMBL/GenBank/DDBJ whole genome shotgun (WGS) entry which is preliminary data.</text>
</comment>
<gene>
    <name evidence="2" type="ORF">QYF61_014308</name>
</gene>
<dbReference type="AlphaFoldDB" id="A0AAN7PI23"/>
<accession>A0AAN7PI23</accession>
<feature type="region of interest" description="Disordered" evidence="1">
    <location>
        <begin position="1"/>
        <end position="49"/>
    </location>
</feature>
<evidence type="ECO:0000256" key="1">
    <source>
        <dbReference type="SAM" id="MobiDB-lite"/>
    </source>
</evidence>
<evidence type="ECO:0000313" key="2">
    <source>
        <dbReference type="EMBL" id="KAK4830935.1"/>
    </source>
</evidence>
<dbReference type="EMBL" id="JAUNZN010000001">
    <property type="protein sequence ID" value="KAK4830935.1"/>
    <property type="molecule type" value="Genomic_DNA"/>
</dbReference>